<feature type="signal peptide" evidence="1">
    <location>
        <begin position="1"/>
        <end position="22"/>
    </location>
</feature>
<name>A0A2M8RXX6_9PAST</name>
<feature type="chain" id="PRO_5014915679" description="Lysozyme inhibitor" evidence="1">
    <location>
        <begin position="23"/>
        <end position="159"/>
    </location>
</feature>
<protein>
    <recommendedName>
        <fullName evidence="4">Lysozyme inhibitor</fullName>
    </recommendedName>
</protein>
<evidence type="ECO:0000313" key="3">
    <source>
        <dbReference type="Proteomes" id="UP000230282"/>
    </source>
</evidence>
<dbReference type="RefSeq" id="WP_100295945.1">
    <property type="nucleotide sequence ID" value="NZ_PHGZ01000005.1"/>
</dbReference>
<dbReference type="EMBL" id="PHGZ01000005">
    <property type="protein sequence ID" value="PJG83741.1"/>
    <property type="molecule type" value="Genomic_DNA"/>
</dbReference>
<keyword evidence="3" id="KW-1185">Reference proteome</keyword>
<evidence type="ECO:0000256" key="1">
    <source>
        <dbReference type="SAM" id="SignalP"/>
    </source>
</evidence>
<gene>
    <name evidence="2" type="ORF">CVP04_02460</name>
</gene>
<evidence type="ECO:0000313" key="2">
    <source>
        <dbReference type="EMBL" id="PJG83741.1"/>
    </source>
</evidence>
<proteinExistence type="predicted"/>
<dbReference type="PROSITE" id="PS51257">
    <property type="entry name" value="PROKAR_LIPOPROTEIN"/>
    <property type="match status" value="1"/>
</dbReference>
<reference evidence="2 3" key="1">
    <citation type="submission" date="2017-11" db="EMBL/GenBank/DDBJ databases">
        <title>Reclassification of Bisgaard taxon 5 as Caviibacterium pharyngocola gen. nov., sp. nov.</title>
        <authorList>
            <person name="Christensen H."/>
        </authorList>
    </citation>
    <scope>NUCLEOTIDE SEQUENCE [LARGE SCALE GENOMIC DNA]</scope>
    <source>
        <strain evidence="2 3">7_3</strain>
    </source>
</reference>
<comment type="caution">
    <text evidence="2">The sequence shown here is derived from an EMBL/GenBank/DDBJ whole genome shotgun (WGS) entry which is preliminary data.</text>
</comment>
<dbReference type="AlphaFoldDB" id="A0A2M8RXX6"/>
<keyword evidence="1" id="KW-0732">Signal</keyword>
<dbReference type="OrthoDB" id="5677666at2"/>
<accession>A0A2M8RXX6</accession>
<sequence>MKLIKITSALSLAAILAACSPAKDEAKPMASASETSSVTQTAQTETAQVQPELNLRAVVYQCQQGVVVSANYDFEGEKAVGLTLTVNDVAVKSLMRDDSNKDFASFVSPTHVWNVDETFTLSTFNKTEAGMLFKKGEQSDEILAKDCVVDQAATAKLNP</sequence>
<organism evidence="2 3">
    <name type="scientific">Caviibacterium pharyngocola</name>
    <dbReference type="NCBI Taxonomy" id="28159"/>
    <lineage>
        <taxon>Bacteria</taxon>
        <taxon>Pseudomonadati</taxon>
        <taxon>Pseudomonadota</taxon>
        <taxon>Gammaproteobacteria</taxon>
        <taxon>Pasteurellales</taxon>
        <taxon>Pasteurellaceae</taxon>
        <taxon>Caviibacterium</taxon>
    </lineage>
</organism>
<evidence type="ECO:0008006" key="4">
    <source>
        <dbReference type="Google" id="ProtNLM"/>
    </source>
</evidence>
<dbReference type="Proteomes" id="UP000230282">
    <property type="component" value="Unassembled WGS sequence"/>
</dbReference>